<organism evidence="1 2">
    <name type="scientific">[Candida] jaroonii</name>
    <dbReference type="NCBI Taxonomy" id="467808"/>
    <lineage>
        <taxon>Eukaryota</taxon>
        <taxon>Fungi</taxon>
        <taxon>Dikarya</taxon>
        <taxon>Ascomycota</taxon>
        <taxon>Saccharomycotina</taxon>
        <taxon>Pichiomycetes</taxon>
        <taxon>Debaryomycetaceae</taxon>
        <taxon>Yamadazyma</taxon>
    </lineage>
</organism>
<dbReference type="Proteomes" id="UP001152531">
    <property type="component" value="Unassembled WGS sequence"/>
</dbReference>
<reference evidence="1" key="1">
    <citation type="submission" date="2022-06" db="EMBL/GenBank/DDBJ databases">
        <authorList>
            <person name="Legras J.-L."/>
            <person name="Devillers H."/>
            <person name="Grondin C."/>
        </authorList>
    </citation>
    <scope>NUCLEOTIDE SEQUENCE</scope>
    <source>
        <strain evidence="1">CLIB 1444</strain>
    </source>
</reference>
<gene>
    <name evidence="1" type="ORF">CLIB1444_07S01332</name>
</gene>
<comment type="caution">
    <text evidence="1">The sequence shown here is derived from an EMBL/GenBank/DDBJ whole genome shotgun (WGS) entry which is preliminary data.</text>
</comment>
<sequence length="205" mass="23247">MICIGDCLTSSDGDLYQVTGSVGEELSVKLVGSNWSYVESVSATDIDVFNNPDKEFMDSLVIPFVPSQFPLQFASVGSESCDFTASTPSTPSTLPTSPNSKYFEILNIFEWKLVELKEKKSKMTTKQKKYHLKQFLNRHIKQSFKLKPFLRPNTNLPPSGKPMRLVFEEIINKGLNIRLVYFLCNNQYDSLLEFVLNQLIRDSGP</sequence>
<evidence type="ECO:0000313" key="2">
    <source>
        <dbReference type="Proteomes" id="UP001152531"/>
    </source>
</evidence>
<name>A0ACA9Y9M0_9ASCO</name>
<protein>
    <submittedName>
        <fullName evidence="1">Uncharacterized protein</fullName>
    </submittedName>
</protein>
<evidence type="ECO:0000313" key="1">
    <source>
        <dbReference type="EMBL" id="CAH6721739.1"/>
    </source>
</evidence>
<keyword evidence="2" id="KW-1185">Reference proteome</keyword>
<accession>A0ACA9Y9M0</accession>
<proteinExistence type="predicted"/>
<dbReference type="EMBL" id="CALSDN010000007">
    <property type="protein sequence ID" value="CAH6721739.1"/>
    <property type="molecule type" value="Genomic_DNA"/>
</dbReference>